<proteinExistence type="inferred from homology"/>
<keyword evidence="6" id="KW-0653">Protein transport</keyword>
<evidence type="ECO:0000313" key="13">
    <source>
        <dbReference type="Proteomes" id="UP000265419"/>
    </source>
</evidence>
<dbReference type="InterPro" id="IPR003849">
    <property type="entry name" value="Preprotein_translocase_YajC"/>
</dbReference>
<evidence type="ECO:0000256" key="1">
    <source>
        <dbReference type="ARBA" id="ARBA00004162"/>
    </source>
</evidence>
<keyword evidence="4" id="KW-1003">Cell membrane</keyword>
<evidence type="ECO:0000256" key="2">
    <source>
        <dbReference type="ARBA" id="ARBA00006742"/>
    </source>
</evidence>
<dbReference type="Proteomes" id="UP000265419">
    <property type="component" value="Unassembled WGS sequence"/>
</dbReference>
<dbReference type="GO" id="GO:0005886">
    <property type="term" value="C:plasma membrane"/>
    <property type="evidence" value="ECO:0007669"/>
    <property type="project" value="UniProtKB-SubCell"/>
</dbReference>
<dbReference type="SMART" id="SM01323">
    <property type="entry name" value="YajC"/>
    <property type="match status" value="1"/>
</dbReference>
<evidence type="ECO:0000256" key="5">
    <source>
        <dbReference type="ARBA" id="ARBA00022692"/>
    </source>
</evidence>
<feature type="compositionally biased region" description="Basic and acidic residues" evidence="10">
    <location>
        <begin position="125"/>
        <end position="142"/>
    </location>
</feature>
<accession>A0A399JC19</accession>
<evidence type="ECO:0000256" key="7">
    <source>
        <dbReference type="ARBA" id="ARBA00022989"/>
    </source>
</evidence>
<feature type="transmembrane region" description="Helical" evidence="11">
    <location>
        <begin position="20"/>
        <end position="36"/>
    </location>
</feature>
<evidence type="ECO:0000256" key="8">
    <source>
        <dbReference type="ARBA" id="ARBA00023010"/>
    </source>
</evidence>
<feature type="region of interest" description="Disordered" evidence="10">
    <location>
        <begin position="115"/>
        <end position="142"/>
    </location>
</feature>
<keyword evidence="7 11" id="KW-1133">Transmembrane helix</keyword>
<reference evidence="12 13" key="1">
    <citation type="submission" date="2018-07" db="EMBL/GenBank/DDBJ databases">
        <title>Arthrobacter sp. nov., isolated from raw cow's milk with high bacterial count.</title>
        <authorList>
            <person name="Hahne J."/>
            <person name="Isele D."/>
            <person name="Lipski A."/>
        </authorList>
    </citation>
    <scope>NUCLEOTIDE SEQUENCE [LARGE SCALE GENOMIC DNA]</scope>
    <source>
        <strain evidence="12 13">JZ R-35</strain>
    </source>
</reference>
<comment type="caution">
    <text evidence="12">The sequence shown here is derived from an EMBL/GenBank/DDBJ whole genome shotgun (WGS) entry which is preliminary data.</text>
</comment>
<keyword evidence="9 11" id="KW-0472">Membrane</keyword>
<dbReference type="GO" id="GO:0015031">
    <property type="term" value="P:protein transport"/>
    <property type="evidence" value="ECO:0007669"/>
    <property type="project" value="UniProtKB-KW"/>
</dbReference>
<comment type="similarity">
    <text evidence="2">Belongs to the YajC family.</text>
</comment>
<dbReference type="PRINTS" id="PR01853">
    <property type="entry name" value="YAJCTRNLCASE"/>
</dbReference>
<dbReference type="PANTHER" id="PTHR33909:SF1">
    <property type="entry name" value="SEC TRANSLOCON ACCESSORY COMPLEX SUBUNIT YAJC"/>
    <property type="match status" value="1"/>
</dbReference>
<keyword evidence="13" id="KW-1185">Reference proteome</keyword>
<keyword evidence="5 11" id="KW-0812">Transmembrane</keyword>
<dbReference type="AlphaFoldDB" id="A0A399JC19"/>
<organism evidence="12 13">
    <name type="scientific">Galactobacter valiniphilus</name>
    <dbReference type="NCBI Taxonomy" id="2676122"/>
    <lineage>
        <taxon>Bacteria</taxon>
        <taxon>Bacillati</taxon>
        <taxon>Actinomycetota</taxon>
        <taxon>Actinomycetes</taxon>
        <taxon>Micrococcales</taxon>
        <taxon>Micrococcaceae</taxon>
        <taxon>Galactobacter</taxon>
    </lineage>
</organism>
<dbReference type="RefSeq" id="WP_119423759.1">
    <property type="nucleotide sequence ID" value="NZ_QQXK01000005.1"/>
</dbReference>
<dbReference type="Pfam" id="PF02699">
    <property type="entry name" value="YajC"/>
    <property type="match status" value="1"/>
</dbReference>
<dbReference type="PANTHER" id="PTHR33909">
    <property type="entry name" value="SEC TRANSLOCON ACCESSORY COMPLEX SUBUNIT YAJC"/>
    <property type="match status" value="1"/>
</dbReference>
<evidence type="ECO:0000256" key="9">
    <source>
        <dbReference type="ARBA" id="ARBA00023136"/>
    </source>
</evidence>
<dbReference type="EMBL" id="QQXK01000005">
    <property type="protein sequence ID" value="RII43111.1"/>
    <property type="molecule type" value="Genomic_DNA"/>
</dbReference>
<evidence type="ECO:0000256" key="6">
    <source>
        <dbReference type="ARBA" id="ARBA00022927"/>
    </source>
</evidence>
<comment type="subcellular location">
    <subcellularLocation>
        <location evidence="1">Cell membrane</location>
        <topology evidence="1">Single-pass membrane protein</topology>
    </subcellularLocation>
</comment>
<name>A0A399JC19_9MICC</name>
<protein>
    <submittedName>
        <fullName evidence="12">Preprotein translocase subunit YajC</fullName>
    </submittedName>
</protein>
<evidence type="ECO:0000313" key="12">
    <source>
        <dbReference type="EMBL" id="RII43111.1"/>
    </source>
</evidence>
<gene>
    <name evidence="12" type="primary">yajC</name>
    <name evidence="12" type="ORF">DWB68_03510</name>
</gene>
<evidence type="ECO:0000256" key="3">
    <source>
        <dbReference type="ARBA" id="ARBA00022448"/>
    </source>
</evidence>
<keyword evidence="3" id="KW-0813">Transport</keyword>
<dbReference type="NCBIfam" id="TIGR00739">
    <property type="entry name" value="yajC"/>
    <property type="match status" value="1"/>
</dbReference>
<keyword evidence="8" id="KW-0811">Translocation</keyword>
<evidence type="ECO:0000256" key="11">
    <source>
        <dbReference type="SAM" id="Phobius"/>
    </source>
</evidence>
<sequence length="142" mass="15236">MTLSYVLAEDAAQQQTFNPMMLVLLALFAVMIFMMFRNRKKATAAAEERKNQLVPGAEIMTTAGIYGTVLSVDTENNRLVLEVAPGNAITFDGRAVAQIVSSPAAIVADSPADAAAALSSEADEADRQREQDGENGTDRNRD</sequence>
<evidence type="ECO:0000256" key="10">
    <source>
        <dbReference type="SAM" id="MobiDB-lite"/>
    </source>
</evidence>
<evidence type="ECO:0000256" key="4">
    <source>
        <dbReference type="ARBA" id="ARBA00022475"/>
    </source>
</evidence>